<dbReference type="Proteomes" id="UP001457661">
    <property type="component" value="Unassembled WGS sequence"/>
</dbReference>
<dbReference type="Pfam" id="PF18735">
    <property type="entry name" value="HEPN_RiboL-PSP"/>
    <property type="match status" value="1"/>
</dbReference>
<evidence type="ECO:0000313" key="3">
    <source>
        <dbReference type="EMBL" id="MEM5531353.1"/>
    </source>
</evidence>
<name>A0ABU9TCC4_9GAMM</name>
<evidence type="ECO:0000256" key="1">
    <source>
        <dbReference type="SAM" id="Coils"/>
    </source>
</evidence>
<dbReference type="RefSeq" id="WP_342879085.1">
    <property type="nucleotide sequence ID" value="NZ_JBBMQX010000002.1"/>
</dbReference>
<gene>
    <name evidence="3" type="ORF">WNY57_02815</name>
</gene>
<feature type="coiled-coil region" evidence="1">
    <location>
        <begin position="9"/>
        <end position="67"/>
    </location>
</feature>
<dbReference type="InterPro" id="IPR041519">
    <property type="entry name" value="HEPN_RiboL-PSP"/>
</dbReference>
<feature type="domain" description="RiboL-PSP-HEPN" evidence="2">
    <location>
        <begin position="52"/>
        <end position="218"/>
    </location>
</feature>
<dbReference type="EMBL" id="JBBMQX010000002">
    <property type="protein sequence ID" value="MEM5531353.1"/>
    <property type="molecule type" value="Genomic_DNA"/>
</dbReference>
<proteinExistence type="predicted"/>
<organism evidence="3 4">
    <name type="scientific">Pseudoalteromonas arctica</name>
    <dbReference type="NCBI Taxonomy" id="394751"/>
    <lineage>
        <taxon>Bacteria</taxon>
        <taxon>Pseudomonadati</taxon>
        <taxon>Pseudomonadota</taxon>
        <taxon>Gammaproteobacteria</taxon>
        <taxon>Alteromonadales</taxon>
        <taxon>Pseudoalteromonadaceae</taxon>
        <taxon>Pseudoalteromonas</taxon>
    </lineage>
</organism>
<accession>A0ABU9TCC4</accession>
<evidence type="ECO:0000313" key="4">
    <source>
        <dbReference type="Proteomes" id="UP001457661"/>
    </source>
</evidence>
<protein>
    <recommendedName>
        <fullName evidence="2">RiboL-PSP-HEPN domain-containing protein</fullName>
    </recommendedName>
</protein>
<evidence type="ECO:0000259" key="2">
    <source>
        <dbReference type="Pfam" id="PF18735"/>
    </source>
</evidence>
<keyword evidence="1" id="KW-0175">Coiled coil</keyword>
<reference evidence="3 4" key="1">
    <citation type="submission" date="2024-03" db="EMBL/GenBank/DDBJ databases">
        <title>Community enrichment and isolation of bacterial strains for fucoidan degradation.</title>
        <authorList>
            <person name="Sichert A."/>
        </authorList>
    </citation>
    <scope>NUCLEOTIDE SEQUENCE [LARGE SCALE GENOMIC DNA]</scope>
    <source>
        <strain evidence="3 4">AS26</strain>
    </source>
</reference>
<comment type="caution">
    <text evidence="3">The sequence shown here is derived from an EMBL/GenBank/DDBJ whole genome shotgun (WGS) entry which is preliminary data.</text>
</comment>
<keyword evidence="4" id="KW-1185">Reference proteome</keyword>
<sequence>MDDDLAFDFEEFERECEQHEKEMDTLNTQLDNAFEWMDLLFDLESSVERFNENMNSLNLAIESQKSEPELNHFLYGTLLIGIISAYEGFIHELFNACCNKTDYIKSALLNIKELSEKDANHLKISTKKPPSEDGLKQKLLKATLHDPIQIARLSDKLFGLKMPTIKNEFSKKLLDIRNAFTHNNGHLGGEYVKPSYHDVKTVHHLFIALINGYVNSITKNSDVDLESMK</sequence>